<proteinExistence type="predicted"/>
<protein>
    <submittedName>
        <fullName evidence="1">Uncharacterized protein</fullName>
    </submittedName>
</protein>
<organism evidence="1 2">
    <name type="scientific">Channa argus</name>
    <name type="common">Northern snakehead</name>
    <name type="synonym">Ophicephalus argus</name>
    <dbReference type="NCBI Taxonomy" id="215402"/>
    <lineage>
        <taxon>Eukaryota</taxon>
        <taxon>Metazoa</taxon>
        <taxon>Chordata</taxon>
        <taxon>Craniata</taxon>
        <taxon>Vertebrata</taxon>
        <taxon>Euteleostomi</taxon>
        <taxon>Actinopterygii</taxon>
        <taxon>Neopterygii</taxon>
        <taxon>Teleostei</taxon>
        <taxon>Neoteleostei</taxon>
        <taxon>Acanthomorphata</taxon>
        <taxon>Anabantaria</taxon>
        <taxon>Anabantiformes</taxon>
        <taxon>Channoidei</taxon>
        <taxon>Channidae</taxon>
        <taxon>Channa</taxon>
    </lineage>
</organism>
<accession>A0A6G1QY15</accession>
<gene>
    <name evidence="1" type="ORF">EXN66_Car000695</name>
</gene>
<name>A0A6G1QY15_CHAAH</name>
<evidence type="ECO:0000313" key="1">
    <source>
        <dbReference type="EMBL" id="KAF3707522.1"/>
    </source>
</evidence>
<keyword evidence="2" id="KW-1185">Reference proteome</keyword>
<dbReference type="EMBL" id="CM015712">
    <property type="protein sequence ID" value="KAF3707522.1"/>
    <property type="molecule type" value="Genomic_DNA"/>
</dbReference>
<reference evidence="2" key="2">
    <citation type="submission" date="2019-02" db="EMBL/GenBank/DDBJ databases">
        <title>Opniocepnalus argus Var Kimnra genome.</title>
        <authorList>
            <person name="Zhou C."/>
            <person name="Xiao S."/>
        </authorList>
    </citation>
    <scope>NUCLEOTIDE SEQUENCE [LARGE SCALE GENOMIC DNA]</scope>
</reference>
<dbReference type="Proteomes" id="UP000503349">
    <property type="component" value="Chromosome 1"/>
</dbReference>
<dbReference type="AlphaFoldDB" id="A0A6G1QY15"/>
<evidence type="ECO:0000313" key="2">
    <source>
        <dbReference type="Proteomes" id="UP000503349"/>
    </source>
</evidence>
<reference evidence="1 2" key="1">
    <citation type="submission" date="2019-02" db="EMBL/GenBank/DDBJ databases">
        <title>Opniocepnalus argus genome.</title>
        <authorList>
            <person name="Zhou C."/>
            <person name="Xiao S."/>
        </authorList>
    </citation>
    <scope>NUCLEOTIDE SEQUENCE [LARGE SCALE GENOMIC DNA]</scope>
    <source>
        <strain evidence="1">OARG1902GOOAL</strain>
        <tissue evidence="1">Muscle</tissue>
    </source>
</reference>
<sequence>MTRTIYGCVPDVVVCTVDPAGYNITQQAERSTNAIKTRNQDTNGEHMLRTNLLTLDKKSFCLESLFAFLLHEDSFTKKK</sequence>